<evidence type="ECO:0000259" key="6">
    <source>
        <dbReference type="PROSITE" id="PS50016"/>
    </source>
</evidence>
<dbReference type="CDD" id="cd15517">
    <property type="entry name" value="PHD_TCF19_like"/>
    <property type="match status" value="1"/>
</dbReference>
<dbReference type="InterPro" id="IPR011011">
    <property type="entry name" value="Znf_FYVE_PHD"/>
</dbReference>
<reference evidence="7" key="1">
    <citation type="journal article" date="2023" name="Insect Mol. Biol.">
        <title>Genome sequencing provides insights into the evolution of gene families encoding plant cell wall-degrading enzymes in longhorned beetles.</title>
        <authorList>
            <person name="Shin N.R."/>
            <person name="Okamura Y."/>
            <person name="Kirsch R."/>
            <person name="Pauchet Y."/>
        </authorList>
    </citation>
    <scope>NUCLEOTIDE SEQUENCE</scope>
    <source>
        <strain evidence="7">RBIC_L_NR</strain>
    </source>
</reference>
<feature type="region of interest" description="Disordered" evidence="5">
    <location>
        <begin position="644"/>
        <end position="668"/>
    </location>
</feature>
<evidence type="ECO:0000313" key="8">
    <source>
        <dbReference type="Proteomes" id="UP001162156"/>
    </source>
</evidence>
<dbReference type="Gene3D" id="3.30.40.10">
    <property type="entry name" value="Zinc/RING finger domain, C3HC4 (zinc finger)"/>
    <property type="match status" value="1"/>
</dbReference>
<name>A0AAV8XSX1_9CUCU</name>
<feature type="compositionally biased region" description="Basic and acidic residues" evidence="5">
    <location>
        <begin position="615"/>
        <end position="624"/>
    </location>
</feature>
<dbReference type="GO" id="GO:0005634">
    <property type="term" value="C:nucleus"/>
    <property type="evidence" value="ECO:0007669"/>
    <property type="project" value="TreeGrafter"/>
</dbReference>
<evidence type="ECO:0000256" key="5">
    <source>
        <dbReference type="SAM" id="MobiDB-lite"/>
    </source>
</evidence>
<evidence type="ECO:0000256" key="4">
    <source>
        <dbReference type="PROSITE-ProRule" id="PRU00146"/>
    </source>
</evidence>
<feature type="compositionally biased region" description="Basic and acidic residues" evidence="5">
    <location>
        <begin position="569"/>
        <end position="607"/>
    </location>
</feature>
<feature type="region of interest" description="Disordered" evidence="5">
    <location>
        <begin position="569"/>
        <end position="631"/>
    </location>
</feature>
<dbReference type="PROSITE" id="PS01359">
    <property type="entry name" value="ZF_PHD_1"/>
    <property type="match status" value="1"/>
</dbReference>
<organism evidence="7 8">
    <name type="scientific">Rhamnusium bicolor</name>
    <dbReference type="NCBI Taxonomy" id="1586634"/>
    <lineage>
        <taxon>Eukaryota</taxon>
        <taxon>Metazoa</taxon>
        <taxon>Ecdysozoa</taxon>
        <taxon>Arthropoda</taxon>
        <taxon>Hexapoda</taxon>
        <taxon>Insecta</taxon>
        <taxon>Pterygota</taxon>
        <taxon>Neoptera</taxon>
        <taxon>Endopterygota</taxon>
        <taxon>Coleoptera</taxon>
        <taxon>Polyphaga</taxon>
        <taxon>Cucujiformia</taxon>
        <taxon>Chrysomeloidea</taxon>
        <taxon>Cerambycidae</taxon>
        <taxon>Lepturinae</taxon>
        <taxon>Rhagiini</taxon>
        <taxon>Rhamnusium</taxon>
    </lineage>
</organism>
<dbReference type="EMBL" id="JANEYF010002828">
    <property type="protein sequence ID" value="KAJ8941790.1"/>
    <property type="molecule type" value="Genomic_DNA"/>
</dbReference>
<dbReference type="InterPro" id="IPR004875">
    <property type="entry name" value="DDE_SF_endonuclease_dom"/>
</dbReference>
<keyword evidence="1" id="KW-0479">Metal-binding</keyword>
<proteinExistence type="predicted"/>
<evidence type="ECO:0000256" key="2">
    <source>
        <dbReference type="ARBA" id="ARBA00022771"/>
    </source>
</evidence>
<dbReference type="AlphaFoldDB" id="A0AAV8XSX1"/>
<dbReference type="Pfam" id="PF03184">
    <property type="entry name" value="DDE_1"/>
    <property type="match status" value="1"/>
</dbReference>
<sequence length="753" mass="87032">MGPNTVLTKEEEDVLVKWLMDLAKCGFPQRKQDLLNAVETIVTAEGRRTPFPLREVEGLSKARGIITKESILKWFRELKIYLEQCKASNILEDSSRIFNGDETSFAMCPKSGKVLAPKVFSADGKTLTPMVVFPFMRPNKAIIDSVPSGWFIGRSETGWMRSETFFEYIANGLNNWVTDNKTKRPILLLVDGLKSHLSIELSQFCDDNEIILYALPPNTTHIMQPADVSVFKPLKTYWKKTIRAWQAKPQNVNCVLTKSTFCPLLKEVFDDESLPQTIKNGFKKYGLFLFNPDAVDYSKCECTITEDQFETTETLISKLKDKLIEKGVEHIQNVIEQIKLIKEDYYPKEKLNEITNFTALPLTTYPDDIVVFDFEELEHNVFGYNNVTDDNETAKKIIILEDITILSAKQEDKINITPPVQNLENSDEFKGSEEGKIEYSQIKLIELKPNETEPSEVELNEIIRSEKDVTEETKSLYDITVLPTMQNKLIITALVQNELTEIETEFSETKIKTKSNDNEKNKEELQENWSDEKKVTMKKKVLEDIMVLPTMQNKVIVTALVHNELTENEKNVTEFSESKQIETKSNNNEKNKEELQENIPDEKKVSMEKICTTSNEKRKPKDKLPAAISSEEFRKQLQEKIDKKKQLEEEKKKRKEERIKRNTERKEQILKRKRIRENSLTPQLKRPSTLKKKKEACADCNLDLDSDTENNDERNIGCDKCPKWYHLKCTIFQGCAYSDIQNSEFICKYCSTT</sequence>
<keyword evidence="3" id="KW-0862">Zinc</keyword>
<gene>
    <name evidence="7" type="ORF">NQ314_010278</name>
</gene>
<accession>A0AAV8XSX1</accession>
<dbReference type="SUPFAM" id="SSF57903">
    <property type="entry name" value="FYVE/PHD zinc finger"/>
    <property type="match status" value="1"/>
</dbReference>
<dbReference type="InterPro" id="IPR019786">
    <property type="entry name" value="Zinc_finger_PHD-type_CS"/>
</dbReference>
<dbReference type="InterPro" id="IPR036397">
    <property type="entry name" value="RNaseH_sf"/>
</dbReference>
<dbReference type="InterPro" id="IPR050863">
    <property type="entry name" value="CenT-Element_Derived"/>
</dbReference>
<dbReference type="Proteomes" id="UP001162156">
    <property type="component" value="Unassembled WGS sequence"/>
</dbReference>
<comment type="caution">
    <text evidence="7">The sequence shown here is derived from an EMBL/GenBank/DDBJ whole genome shotgun (WGS) entry which is preliminary data.</text>
</comment>
<dbReference type="PANTHER" id="PTHR19303:SF74">
    <property type="entry name" value="POGO TRANSPOSABLE ELEMENT WITH KRAB DOMAIN"/>
    <property type="match status" value="1"/>
</dbReference>
<dbReference type="PROSITE" id="PS50016">
    <property type="entry name" value="ZF_PHD_2"/>
    <property type="match status" value="1"/>
</dbReference>
<dbReference type="GO" id="GO:0003677">
    <property type="term" value="F:DNA binding"/>
    <property type="evidence" value="ECO:0007669"/>
    <property type="project" value="TreeGrafter"/>
</dbReference>
<dbReference type="InterPro" id="IPR001965">
    <property type="entry name" value="Znf_PHD"/>
</dbReference>
<dbReference type="InterPro" id="IPR019787">
    <property type="entry name" value="Znf_PHD-finger"/>
</dbReference>
<keyword evidence="2 4" id="KW-0863">Zinc-finger</keyword>
<keyword evidence="8" id="KW-1185">Reference proteome</keyword>
<feature type="domain" description="PHD-type" evidence="6">
    <location>
        <begin position="694"/>
        <end position="753"/>
    </location>
</feature>
<dbReference type="Gene3D" id="3.30.420.10">
    <property type="entry name" value="Ribonuclease H-like superfamily/Ribonuclease H"/>
    <property type="match status" value="1"/>
</dbReference>
<dbReference type="PANTHER" id="PTHR19303">
    <property type="entry name" value="TRANSPOSON"/>
    <property type="match status" value="1"/>
</dbReference>
<evidence type="ECO:0000256" key="3">
    <source>
        <dbReference type="ARBA" id="ARBA00022833"/>
    </source>
</evidence>
<protein>
    <recommendedName>
        <fullName evidence="6">PHD-type domain-containing protein</fullName>
    </recommendedName>
</protein>
<evidence type="ECO:0000256" key="1">
    <source>
        <dbReference type="ARBA" id="ARBA00022723"/>
    </source>
</evidence>
<evidence type="ECO:0000313" key="7">
    <source>
        <dbReference type="EMBL" id="KAJ8941790.1"/>
    </source>
</evidence>
<dbReference type="GO" id="GO:0008270">
    <property type="term" value="F:zinc ion binding"/>
    <property type="evidence" value="ECO:0007669"/>
    <property type="project" value="UniProtKB-KW"/>
</dbReference>
<dbReference type="InterPro" id="IPR013083">
    <property type="entry name" value="Znf_RING/FYVE/PHD"/>
</dbReference>
<dbReference type="SMART" id="SM00249">
    <property type="entry name" value="PHD"/>
    <property type="match status" value="1"/>
</dbReference>